<protein>
    <recommendedName>
        <fullName evidence="5">Transposase</fullName>
    </recommendedName>
</protein>
<keyword evidence="1" id="KW-0175">Coiled coil</keyword>
<comment type="caution">
    <text evidence="3">The sequence shown here is derived from an EMBL/GenBank/DDBJ whole genome shotgun (WGS) entry which is preliminary data.</text>
</comment>
<sequence length="61" mass="6736">MNSEDSVHPTPQTSGADAGAPLSPDAAERLRALEGLRDELQRLHAELEFVRLMLKLRAKPE</sequence>
<keyword evidence="4" id="KW-1185">Reference proteome</keyword>
<name>A0ABV0FY86_9BURK</name>
<proteinExistence type="predicted"/>
<dbReference type="EMBL" id="JBDPZD010000001">
    <property type="protein sequence ID" value="MEO3690903.1"/>
    <property type="molecule type" value="Genomic_DNA"/>
</dbReference>
<evidence type="ECO:0008006" key="5">
    <source>
        <dbReference type="Google" id="ProtNLM"/>
    </source>
</evidence>
<accession>A0ABV0FY86</accession>
<reference evidence="3 4" key="1">
    <citation type="submission" date="2024-05" db="EMBL/GenBank/DDBJ databases">
        <title>Roseateles sp. DJS-2-20 16S ribosomal RNA gene Genome sequencing and assembly.</title>
        <authorList>
            <person name="Woo H."/>
        </authorList>
    </citation>
    <scope>NUCLEOTIDE SEQUENCE [LARGE SCALE GENOMIC DNA]</scope>
    <source>
        <strain evidence="3 4">DJS-2-20</strain>
    </source>
</reference>
<organism evidence="3 4">
    <name type="scientific">Roseateles paludis</name>
    <dbReference type="NCBI Taxonomy" id="3145238"/>
    <lineage>
        <taxon>Bacteria</taxon>
        <taxon>Pseudomonadati</taxon>
        <taxon>Pseudomonadota</taxon>
        <taxon>Betaproteobacteria</taxon>
        <taxon>Burkholderiales</taxon>
        <taxon>Sphaerotilaceae</taxon>
        <taxon>Roseateles</taxon>
    </lineage>
</organism>
<feature type="coiled-coil region" evidence="1">
    <location>
        <begin position="26"/>
        <end position="53"/>
    </location>
</feature>
<evidence type="ECO:0000313" key="3">
    <source>
        <dbReference type="EMBL" id="MEO3690903.1"/>
    </source>
</evidence>
<feature type="compositionally biased region" description="Polar residues" evidence="2">
    <location>
        <begin position="1"/>
        <end position="15"/>
    </location>
</feature>
<evidence type="ECO:0000256" key="2">
    <source>
        <dbReference type="SAM" id="MobiDB-lite"/>
    </source>
</evidence>
<evidence type="ECO:0000313" key="4">
    <source>
        <dbReference type="Proteomes" id="UP001495147"/>
    </source>
</evidence>
<dbReference type="RefSeq" id="WP_347703719.1">
    <property type="nucleotide sequence ID" value="NZ_JBDPZD010000001.1"/>
</dbReference>
<evidence type="ECO:0000256" key="1">
    <source>
        <dbReference type="SAM" id="Coils"/>
    </source>
</evidence>
<gene>
    <name evidence="3" type="ORF">ABDJ85_05430</name>
</gene>
<feature type="region of interest" description="Disordered" evidence="2">
    <location>
        <begin position="1"/>
        <end position="26"/>
    </location>
</feature>
<dbReference type="Proteomes" id="UP001495147">
    <property type="component" value="Unassembled WGS sequence"/>
</dbReference>